<organism evidence="1 2">
    <name type="scientific">Caerostris extrusa</name>
    <name type="common">Bark spider</name>
    <name type="synonym">Caerostris bankana</name>
    <dbReference type="NCBI Taxonomy" id="172846"/>
    <lineage>
        <taxon>Eukaryota</taxon>
        <taxon>Metazoa</taxon>
        <taxon>Ecdysozoa</taxon>
        <taxon>Arthropoda</taxon>
        <taxon>Chelicerata</taxon>
        <taxon>Arachnida</taxon>
        <taxon>Araneae</taxon>
        <taxon>Araneomorphae</taxon>
        <taxon>Entelegynae</taxon>
        <taxon>Araneoidea</taxon>
        <taxon>Araneidae</taxon>
        <taxon>Caerostris</taxon>
    </lineage>
</organism>
<keyword evidence="2" id="KW-1185">Reference proteome</keyword>
<name>A0AAV4WNR2_CAEEX</name>
<comment type="caution">
    <text evidence="1">The sequence shown here is derived from an EMBL/GenBank/DDBJ whole genome shotgun (WGS) entry which is preliminary data.</text>
</comment>
<proteinExistence type="predicted"/>
<sequence length="89" mass="9947">MVFSFAEISPRTWRLFSFLISIIPRPSIKKYTKVSGPGGIPWLQYEMTGREGGLFHFVEGGKGLLLGRSGEAMKTNDPLLSIVPERPNH</sequence>
<accession>A0AAV4WNR2</accession>
<dbReference type="EMBL" id="BPLR01016444">
    <property type="protein sequence ID" value="GIY83919.1"/>
    <property type="molecule type" value="Genomic_DNA"/>
</dbReference>
<evidence type="ECO:0000313" key="1">
    <source>
        <dbReference type="EMBL" id="GIY83919.1"/>
    </source>
</evidence>
<gene>
    <name evidence="1" type="ORF">CEXT_73431</name>
</gene>
<evidence type="ECO:0000313" key="2">
    <source>
        <dbReference type="Proteomes" id="UP001054945"/>
    </source>
</evidence>
<protein>
    <submittedName>
        <fullName evidence="1">Uncharacterized protein</fullName>
    </submittedName>
</protein>
<dbReference type="Proteomes" id="UP001054945">
    <property type="component" value="Unassembled WGS sequence"/>
</dbReference>
<reference evidence="1 2" key="1">
    <citation type="submission" date="2021-06" db="EMBL/GenBank/DDBJ databases">
        <title>Caerostris extrusa draft genome.</title>
        <authorList>
            <person name="Kono N."/>
            <person name="Arakawa K."/>
        </authorList>
    </citation>
    <scope>NUCLEOTIDE SEQUENCE [LARGE SCALE GENOMIC DNA]</scope>
</reference>
<dbReference type="AlphaFoldDB" id="A0AAV4WNR2"/>